<dbReference type="GO" id="GO:0007218">
    <property type="term" value="P:neuropeptide signaling pathway"/>
    <property type="evidence" value="ECO:0007669"/>
    <property type="project" value="UniProtKB-KW"/>
</dbReference>
<gene>
    <name evidence="1" type="primary">Npy</name>
</gene>
<keyword evidence="1" id="KW-0527">Neuropeptide</keyword>
<protein>
    <submittedName>
        <fullName evidence="1">Neuropeptide Y</fullName>
    </submittedName>
</protein>
<feature type="non-terminal residue" evidence="1">
    <location>
        <position position="1"/>
    </location>
</feature>
<organism evidence="1">
    <name type="scientific">Apodemus chevrieri</name>
    <name type="common">Chevrier's field mouse</name>
    <name type="synonym">Apodemus agrarius chevrieri</name>
    <dbReference type="NCBI Taxonomy" id="129246"/>
    <lineage>
        <taxon>Eukaryota</taxon>
        <taxon>Metazoa</taxon>
        <taxon>Chordata</taxon>
        <taxon>Craniata</taxon>
        <taxon>Vertebrata</taxon>
        <taxon>Euteleostomi</taxon>
        <taxon>Mammalia</taxon>
        <taxon>Eutheria</taxon>
        <taxon>Euarchontoglires</taxon>
        <taxon>Glires</taxon>
        <taxon>Rodentia</taxon>
        <taxon>Myomorpha</taxon>
        <taxon>Muroidea</taxon>
        <taxon>Muridae</taxon>
        <taxon>Murinae</taxon>
        <taxon>Apodemus</taxon>
    </lineage>
</organism>
<sequence length="54" mass="6138">SLCPCSCVWAFWPRGTPPSRTIRARTRQQRTWPDTTPLCDSTLFASPGRDTARE</sequence>
<accession>A0A0A8KXC0</accession>
<dbReference type="EMBL" id="HG794354">
    <property type="protein sequence ID" value="CDK60402.1"/>
    <property type="molecule type" value="mRNA"/>
</dbReference>
<dbReference type="AlphaFoldDB" id="A0A0A8KXC0"/>
<proteinExistence type="evidence at transcript level"/>
<evidence type="ECO:0000313" key="1">
    <source>
        <dbReference type="EMBL" id="CDK60402.1"/>
    </source>
</evidence>
<reference evidence="1" key="1">
    <citation type="submission" date="2013-11" db="EMBL/GenBank/DDBJ databases">
        <title>Role of photoperiod on the expression of hypothalamic genes regulating appetite in Chevrier's field mouse (Apodemus chevrieri).</title>
        <authorList>
            <person name="Zhang L."/>
            <person name="Zhu W."/>
            <person name="Yang F."/>
            <person name="Huang C."/>
            <person name="Jiang W."/>
            <person name="Cai J."/>
            <person name="Wang Z."/>
        </authorList>
    </citation>
    <scope>NUCLEOTIDE SEQUENCE</scope>
    <source>
        <tissue evidence="1">Hypothalamus</tissue>
    </source>
</reference>
<feature type="non-terminal residue" evidence="1">
    <location>
        <position position="54"/>
    </location>
</feature>
<name>A0A0A8KXC0_APOCH</name>